<proteinExistence type="predicted"/>
<dbReference type="EMBL" id="GL379985">
    <property type="protein sequence ID" value="EGT40286.1"/>
    <property type="molecule type" value="Genomic_DNA"/>
</dbReference>
<organism evidence="2">
    <name type="scientific">Caenorhabditis brenneri</name>
    <name type="common">Nematode worm</name>
    <dbReference type="NCBI Taxonomy" id="135651"/>
    <lineage>
        <taxon>Eukaryota</taxon>
        <taxon>Metazoa</taxon>
        <taxon>Ecdysozoa</taxon>
        <taxon>Nematoda</taxon>
        <taxon>Chromadorea</taxon>
        <taxon>Rhabditida</taxon>
        <taxon>Rhabditina</taxon>
        <taxon>Rhabditomorpha</taxon>
        <taxon>Rhabditoidea</taxon>
        <taxon>Rhabditidae</taxon>
        <taxon>Peloderinae</taxon>
        <taxon>Caenorhabditis</taxon>
    </lineage>
</organism>
<sequence length="106" mass="12267">MRMDYDVEAFCLVEVVMVDLMIQNYFRKFNLATPSLTRCCLLFTVSSSLQRDIGLRRSKARSETNCKDHLRMEKKKLMNTVCKRKKVVSMCVCVHAMTMEGSCSLL</sequence>
<gene>
    <name evidence="1" type="ORF">CAEBREN_25892</name>
</gene>
<reference evidence="2" key="1">
    <citation type="submission" date="2011-07" db="EMBL/GenBank/DDBJ databases">
        <authorList>
            <consortium name="Caenorhabditis brenneri Sequencing and Analysis Consortium"/>
            <person name="Wilson R.K."/>
        </authorList>
    </citation>
    <scope>NUCLEOTIDE SEQUENCE [LARGE SCALE GENOMIC DNA]</scope>
    <source>
        <strain evidence="2">PB2801</strain>
    </source>
</reference>
<dbReference type="HOGENOM" id="CLU_2225518_0_0_1"/>
<evidence type="ECO:0000313" key="1">
    <source>
        <dbReference type="EMBL" id="EGT40286.1"/>
    </source>
</evidence>
<evidence type="ECO:0000313" key="2">
    <source>
        <dbReference type="Proteomes" id="UP000008068"/>
    </source>
</evidence>
<keyword evidence="2" id="KW-1185">Reference proteome</keyword>
<accession>G0NZ17</accession>
<protein>
    <submittedName>
        <fullName evidence="1">Uncharacterized protein</fullName>
    </submittedName>
</protein>
<dbReference type="AlphaFoldDB" id="G0NZ17"/>
<name>G0NZ17_CAEBE</name>
<dbReference type="Proteomes" id="UP000008068">
    <property type="component" value="Unassembled WGS sequence"/>
</dbReference>
<dbReference type="InParanoid" id="G0NZ17"/>